<dbReference type="AlphaFoldDB" id="A0A4S3KUE4"/>
<accession>A0A4S3KUE4</accession>
<protein>
    <recommendedName>
        <fullName evidence="4">Exopolysaccharide synthesis protein ExoD</fullName>
    </recommendedName>
</protein>
<dbReference type="PANTHER" id="PTHR41795">
    <property type="entry name" value="EXOPOLYSACCHARIDE SYNTHESIS PROTEIN"/>
    <property type="match status" value="1"/>
</dbReference>
<comment type="caution">
    <text evidence="2">The sequence shown here is derived from an EMBL/GenBank/DDBJ whole genome shotgun (WGS) entry which is preliminary data.</text>
</comment>
<sequence length="209" mass="23367">MSDAAHSIRTTEMIRQMLDSIASDRITLGELVDRFNRRGFGFVLLFLSLPAFIPIPGVAGVTGPLIAILGVQMIIGLRHPWVPAFARRKTLAKSSIESFTRRMGRPLKVMERFCQPRLPWLFDNAGNRATGVMVVLYGLLLSLPIPFTNYLFGLILLAMAIALIERDGMLLVSSWFVIGPLVMAVGVLLRNLRAWRLKRRRAARGMNGH</sequence>
<dbReference type="PANTHER" id="PTHR41795:SF1">
    <property type="entry name" value="EXOPOLYSACCHARIDE SYNTHESIS PROTEIN"/>
    <property type="match status" value="1"/>
</dbReference>
<dbReference type="OrthoDB" id="5966050at2"/>
<keyword evidence="3" id="KW-1185">Reference proteome</keyword>
<keyword evidence="1" id="KW-0812">Transmembrane</keyword>
<evidence type="ECO:0000313" key="2">
    <source>
        <dbReference type="EMBL" id="TCT00773.1"/>
    </source>
</evidence>
<feature type="transmembrane region" description="Helical" evidence="1">
    <location>
        <begin position="40"/>
        <end position="59"/>
    </location>
</feature>
<evidence type="ECO:0000313" key="3">
    <source>
        <dbReference type="Proteomes" id="UP000294599"/>
    </source>
</evidence>
<keyword evidence="1" id="KW-1133">Transmembrane helix</keyword>
<evidence type="ECO:0008006" key="4">
    <source>
        <dbReference type="Google" id="ProtNLM"/>
    </source>
</evidence>
<reference evidence="2 3" key="1">
    <citation type="submission" date="2019-03" db="EMBL/GenBank/DDBJ databases">
        <title>Genomic Encyclopedia of Type Strains, Phase IV (KMG-IV): sequencing the most valuable type-strain genomes for metagenomic binning, comparative biology and taxonomic classification.</title>
        <authorList>
            <person name="Goeker M."/>
        </authorList>
    </citation>
    <scope>NUCLEOTIDE SEQUENCE [LARGE SCALE GENOMIC DNA]</scope>
    <source>
        <strain evidence="2 3">DSM 21944</strain>
    </source>
</reference>
<name>A0A4S3KUE4_9GAMM</name>
<dbReference type="Proteomes" id="UP000294599">
    <property type="component" value="Unassembled WGS sequence"/>
</dbReference>
<keyword evidence="1" id="KW-0472">Membrane</keyword>
<proteinExistence type="predicted"/>
<dbReference type="PIRSF" id="PIRSF033239">
    <property type="entry name" value="ExoD"/>
    <property type="match status" value="1"/>
</dbReference>
<feature type="transmembrane region" description="Helical" evidence="1">
    <location>
        <begin position="134"/>
        <end position="164"/>
    </location>
</feature>
<organism evidence="2 3">
    <name type="scientific">Pseudofulvimonas gallinarii</name>
    <dbReference type="NCBI Taxonomy" id="634155"/>
    <lineage>
        <taxon>Bacteria</taxon>
        <taxon>Pseudomonadati</taxon>
        <taxon>Pseudomonadota</taxon>
        <taxon>Gammaproteobacteria</taxon>
        <taxon>Lysobacterales</taxon>
        <taxon>Rhodanobacteraceae</taxon>
        <taxon>Pseudofulvimonas</taxon>
    </lineage>
</organism>
<dbReference type="Pfam" id="PF06055">
    <property type="entry name" value="ExoD"/>
    <property type="match status" value="1"/>
</dbReference>
<evidence type="ECO:0000256" key="1">
    <source>
        <dbReference type="SAM" id="Phobius"/>
    </source>
</evidence>
<feature type="transmembrane region" description="Helical" evidence="1">
    <location>
        <begin position="170"/>
        <end position="192"/>
    </location>
</feature>
<dbReference type="EMBL" id="SMAF01000002">
    <property type="protein sequence ID" value="TCT00773.1"/>
    <property type="molecule type" value="Genomic_DNA"/>
</dbReference>
<gene>
    <name evidence="2" type="ORF">EDC25_102138</name>
</gene>
<dbReference type="RefSeq" id="WP_123522068.1">
    <property type="nucleotide sequence ID" value="NZ_JBHLWF010000013.1"/>
</dbReference>
<dbReference type="InterPro" id="IPR010331">
    <property type="entry name" value="ExoD"/>
</dbReference>
<feature type="transmembrane region" description="Helical" evidence="1">
    <location>
        <begin position="65"/>
        <end position="86"/>
    </location>
</feature>